<dbReference type="PANTHER" id="PTHR31121:SF7">
    <property type="entry name" value="MANNOSYLTRANSFERASE KTR4-RELATED"/>
    <property type="match status" value="1"/>
</dbReference>
<dbReference type="OMA" id="CQFYSNF"/>
<dbReference type="PANTHER" id="PTHR31121">
    <property type="entry name" value="ALPHA-1,2 MANNOSYLTRANSFERASE KTR1"/>
    <property type="match status" value="1"/>
</dbReference>
<evidence type="ECO:0000256" key="3">
    <source>
        <dbReference type="ARBA" id="ARBA00022679"/>
    </source>
</evidence>
<feature type="transmembrane region" description="Helical" evidence="4">
    <location>
        <begin position="27"/>
        <end position="48"/>
    </location>
</feature>
<keyword evidence="4" id="KW-0812">Transmembrane</keyword>
<dbReference type="InParanoid" id="W3WWR1"/>
<dbReference type="GO" id="GO:0000026">
    <property type="term" value="F:alpha-1,2-mannosyltransferase activity"/>
    <property type="evidence" value="ECO:0007669"/>
    <property type="project" value="TreeGrafter"/>
</dbReference>
<reference evidence="6" key="1">
    <citation type="journal article" date="2015" name="BMC Genomics">
        <title>Genomic and transcriptomic analysis of the endophytic fungus Pestalotiopsis fici reveals its lifestyle and high potential for synthesis of natural products.</title>
        <authorList>
            <person name="Wang X."/>
            <person name="Zhang X."/>
            <person name="Liu L."/>
            <person name="Xiang M."/>
            <person name="Wang W."/>
            <person name="Sun X."/>
            <person name="Che Y."/>
            <person name="Guo L."/>
            <person name="Liu G."/>
            <person name="Guo L."/>
            <person name="Wang C."/>
            <person name="Yin W.B."/>
            <person name="Stadler M."/>
            <person name="Zhang X."/>
            <person name="Liu X."/>
        </authorList>
    </citation>
    <scope>NUCLEOTIDE SEQUENCE [LARGE SCALE GENOMIC DNA]</scope>
    <source>
        <strain evidence="6">W106-1 / CGMCC3.15140</strain>
    </source>
</reference>
<keyword evidence="6" id="KW-1185">Reference proteome</keyword>
<dbReference type="OrthoDB" id="202470at2759"/>
<evidence type="ECO:0000313" key="5">
    <source>
        <dbReference type="EMBL" id="ETS78318.1"/>
    </source>
</evidence>
<accession>W3WWR1</accession>
<dbReference type="EMBL" id="KI912115">
    <property type="protein sequence ID" value="ETS78318.1"/>
    <property type="molecule type" value="Genomic_DNA"/>
</dbReference>
<dbReference type="HOGENOM" id="CLU_024327_3_0_1"/>
<dbReference type="InterPro" id="IPR002685">
    <property type="entry name" value="Glyco_trans_15"/>
</dbReference>
<dbReference type="GO" id="GO:0000032">
    <property type="term" value="P:cell wall mannoprotein biosynthetic process"/>
    <property type="evidence" value="ECO:0007669"/>
    <property type="project" value="TreeGrafter"/>
</dbReference>
<dbReference type="RefSeq" id="XP_007837152.1">
    <property type="nucleotide sequence ID" value="XM_007838961.1"/>
</dbReference>
<dbReference type="GO" id="GO:0005794">
    <property type="term" value="C:Golgi apparatus"/>
    <property type="evidence" value="ECO:0007669"/>
    <property type="project" value="TreeGrafter"/>
</dbReference>
<evidence type="ECO:0000256" key="1">
    <source>
        <dbReference type="ARBA" id="ARBA00007677"/>
    </source>
</evidence>
<dbReference type="Pfam" id="PF01793">
    <property type="entry name" value="Glyco_transf_15"/>
    <property type="match status" value="1"/>
</dbReference>
<dbReference type="AlphaFoldDB" id="W3WWR1"/>
<protein>
    <recommendedName>
        <fullName evidence="7">Alpha-1,2 mannosyltransferase KTR1</fullName>
    </recommendedName>
</protein>
<dbReference type="GO" id="GO:0006487">
    <property type="term" value="P:protein N-linked glycosylation"/>
    <property type="evidence" value="ECO:0007669"/>
    <property type="project" value="TreeGrafter"/>
</dbReference>
<evidence type="ECO:0000256" key="2">
    <source>
        <dbReference type="ARBA" id="ARBA00022676"/>
    </source>
</evidence>
<sequence>MADDFHHTWSEFVRGLRRGGLRNRHPILFRVLQMVAALAICWLFLYAVSPRTMFIGLETEKPLTVPLRYTPPVPLVNYPPTQVGDKSPVQWLRDNSYNQPVGKLSAENLIADKPKPKAALIALVRNSEQDGMVHSILQVEARFNSRKMHRYDWVLFNDEPFSDEFKAAITNATSSTVHFEQIKASHWDIPEWIDESRFNVGREFQGGIGVGKAWLKSYHQMCRWNSGLFALEDRLLSYDWYWRVEPDVQYTCDINYDVFKFMSDNNMAYGFNMAILDDARSFPSLWERTQTFKKNNANLVHPHADMRWLLHETDEPDRMVRAGVGYHATAGTQYNNCQFYSNFEIGSLEFFRGKQHRAYFDYLDHAGGFFYERYGDAPIHTLSVSMFLPKSRVWFFRDIGYAHGLCENCPPHVAKLPMGPEADLWRTKTADVTASMHKDEQQLALVSKDFERQDIIPGLACGCTMTSFDMGFSKLVPFESKQTKPIDTCIRLWLRGKYLLKKAGWSREAEIEAGGDGYGGYLISGLEANPVVL</sequence>
<keyword evidence="3" id="KW-0808">Transferase</keyword>
<dbReference type="Gene3D" id="3.90.550.10">
    <property type="entry name" value="Spore Coat Polysaccharide Biosynthesis Protein SpsA, Chain A"/>
    <property type="match status" value="1"/>
</dbReference>
<dbReference type="GeneID" id="19275393"/>
<name>W3WWR1_PESFW</name>
<keyword evidence="4" id="KW-1133">Transmembrane helix</keyword>
<organism evidence="5 6">
    <name type="scientific">Pestalotiopsis fici (strain W106-1 / CGMCC3.15140)</name>
    <dbReference type="NCBI Taxonomy" id="1229662"/>
    <lineage>
        <taxon>Eukaryota</taxon>
        <taxon>Fungi</taxon>
        <taxon>Dikarya</taxon>
        <taxon>Ascomycota</taxon>
        <taxon>Pezizomycotina</taxon>
        <taxon>Sordariomycetes</taxon>
        <taxon>Xylariomycetidae</taxon>
        <taxon>Amphisphaeriales</taxon>
        <taxon>Sporocadaceae</taxon>
        <taxon>Pestalotiopsis</taxon>
    </lineage>
</organism>
<dbReference type="KEGG" id="pfy:PFICI_10380"/>
<gene>
    <name evidence="5" type="ORF">PFICI_10380</name>
</gene>
<keyword evidence="4" id="KW-0472">Membrane</keyword>
<evidence type="ECO:0008006" key="7">
    <source>
        <dbReference type="Google" id="ProtNLM"/>
    </source>
</evidence>
<evidence type="ECO:0000256" key="4">
    <source>
        <dbReference type="SAM" id="Phobius"/>
    </source>
</evidence>
<dbReference type="Proteomes" id="UP000030651">
    <property type="component" value="Unassembled WGS sequence"/>
</dbReference>
<dbReference type="GO" id="GO:0006493">
    <property type="term" value="P:protein O-linked glycosylation"/>
    <property type="evidence" value="ECO:0007669"/>
    <property type="project" value="TreeGrafter"/>
</dbReference>
<evidence type="ECO:0000313" key="6">
    <source>
        <dbReference type="Proteomes" id="UP000030651"/>
    </source>
</evidence>
<dbReference type="InterPro" id="IPR029044">
    <property type="entry name" value="Nucleotide-diphossugar_trans"/>
</dbReference>
<dbReference type="SUPFAM" id="SSF53448">
    <property type="entry name" value="Nucleotide-diphospho-sugar transferases"/>
    <property type="match status" value="1"/>
</dbReference>
<dbReference type="eggNOG" id="KOG4472">
    <property type="taxonomic scope" value="Eukaryota"/>
</dbReference>
<proteinExistence type="inferred from homology"/>
<keyword evidence="2" id="KW-0328">Glycosyltransferase</keyword>
<dbReference type="GO" id="GO:0016020">
    <property type="term" value="C:membrane"/>
    <property type="evidence" value="ECO:0007669"/>
    <property type="project" value="InterPro"/>
</dbReference>
<comment type="similarity">
    <text evidence="1">Belongs to the glycosyltransferase 15 family.</text>
</comment>